<proteinExistence type="predicted"/>
<comment type="caution">
    <text evidence="1">The sequence shown here is derived from an EMBL/GenBank/DDBJ whole genome shotgun (WGS) entry which is preliminary data.</text>
</comment>
<dbReference type="PANTHER" id="PTHR31025">
    <property type="entry name" value="SI:CH211-196P9.1-RELATED"/>
    <property type="match status" value="1"/>
</dbReference>
<reference evidence="1 2" key="1">
    <citation type="submission" date="2019-07" db="EMBL/GenBank/DDBJ databases">
        <title>Chromosome genome assembly for large yellow croaker.</title>
        <authorList>
            <person name="Xiao S."/>
        </authorList>
    </citation>
    <scope>NUCLEOTIDE SEQUENCE [LARGE SCALE GENOMIC DNA]</scope>
    <source>
        <strain evidence="1">JMULYC20181020</strain>
        <tissue evidence="1">Muscle</tissue>
    </source>
</reference>
<organism evidence="1 2">
    <name type="scientific">Larimichthys crocea</name>
    <name type="common">Large yellow croaker</name>
    <name type="synonym">Pseudosciaena crocea</name>
    <dbReference type="NCBI Taxonomy" id="215358"/>
    <lineage>
        <taxon>Eukaryota</taxon>
        <taxon>Metazoa</taxon>
        <taxon>Chordata</taxon>
        <taxon>Craniata</taxon>
        <taxon>Vertebrata</taxon>
        <taxon>Euteleostomi</taxon>
        <taxon>Actinopterygii</taxon>
        <taxon>Neopterygii</taxon>
        <taxon>Teleostei</taxon>
        <taxon>Neoteleostei</taxon>
        <taxon>Acanthomorphata</taxon>
        <taxon>Eupercaria</taxon>
        <taxon>Sciaenidae</taxon>
        <taxon>Larimichthys</taxon>
    </lineage>
</organism>
<dbReference type="AlphaFoldDB" id="A0A6G0HHK8"/>
<dbReference type="EMBL" id="REGW02000024">
    <property type="protein sequence ID" value="KAE8278719.1"/>
    <property type="molecule type" value="Genomic_DNA"/>
</dbReference>
<protein>
    <submittedName>
        <fullName evidence="1">Uncharacterized protein</fullName>
    </submittedName>
</protein>
<dbReference type="Proteomes" id="UP000424527">
    <property type="component" value="Unassembled WGS sequence"/>
</dbReference>
<keyword evidence="2" id="KW-1185">Reference proteome</keyword>
<accession>A0A6G0HHK8</accession>
<dbReference type="PANTHER" id="PTHR31025:SF22">
    <property type="entry name" value="IP13529P"/>
    <property type="match status" value="1"/>
</dbReference>
<name>A0A6G0HHK8_LARCR</name>
<evidence type="ECO:0000313" key="1">
    <source>
        <dbReference type="EMBL" id="KAE8278719.1"/>
    </source>
</evidence>
<sequence>MRLHFRELTGVQLDDSFGESRATKFRRTLRCFQFGKTESSTTTNTILSQALAGGEETGAAVLMLVAHFKEQQEKMFINVDDTAIRTVDRGHHQTTMDTLHCGNSPLTAKMFMVAVDHVIVNEQLPCFNKALEMMFCSYYVHNIDYPVELAATLEFLQRVFLPHILNLDKHLKGKTAGGPGCSPGGSGPPLQEKAKGFAPATPIFLLLSGGAQTPPAAAAPANFLLLLGGGAHTPPAAAAAAAAAPEKVCQEEADFR</sequence>
<evidence type="ECO:0000313" key="2">
    <source>
        <dbReference type="Proteomes" id="UP000424527"/>
    </source>
</evidence>
<gene>
    <name evidence="1" type="ORF">D5F01_LYC23638</name>
</gene>